<gene>
    <name evidence="3" type="ORF">H1P_3560006</name>
</gene>
<evidence type="ECO:0000256" key="2">
    <source>
        <dbReference type="SAM" id="Phobius"/>
    </source>
</evidence>
<feature type="transmembrane region" description="Helical" evidence="2">
    <location>
        <begin position="26"/>
        <end position="43"/>
    </location>
</feature>
<organism evidence="3 4">
    <name type="scientific">Hyella patelloides LEGE 07179</name>
    <dbReference type="NCBI Taxonomy" id="945734"/>
    <lineage>
        <taxon>Bacteria</taxon>
        <taxon>Bacillati</taxon>
        <taxon>Cyanobacteriota</taxon>
        <taxon>Cyanophyceae</taxon>
        <taxon>Pleurocapsales</taxon>
        <taxon>Hyellaceae</taxon>
        <taxon>Hyella</taxon>
    </lineage>
</organism>
<keyword evidence="2" id="KW-1133">Transmembrane helix</keyword>
<dbReference type="AlphaFoldDB" id="A0A563VW32"/>
<reference evidence="3 4" key="1">
    <citation type="submission" date="2019-01" db="EMBL/GenBank/DDBJ databases">
        <authorList>
            <person name="Brito A."/>
        </authorList>
    </citation>
    <scope>NUCLEOTIDE SEQUENCE [LARGE SCALE GENOMIC DNA]</scope>
    <source>
        <strain evidence="3">1</strain>
    </source>
</reference>
<dbReference type="RefSeq" id="WP_144874447.1">
    <property type="nucleotide sequence ID" value="NZ_LR214092.1"/>
</dbReference>
<sequence length="289" mass="32506">MTIKKRIKYQEVAEENLNVWPSFTDLMANAFMIISLFLLLALFKSLFLKYTADETQLNLSTSEQQIILLQREIALLEREAKSKNETINRLKENSGNLSRLSSELQTLLERSNSRLNIVESEVERLKSAPPIVVIQDSGEYQFASGSATLPQELKNYISIDLVERIEQISRQRNLYVVEIIGHTDGQVNFNGASNLDRQLESVAQGKQPISSLTPGSNADLGLMRALEVVKQLQLAQQQGRLAGVQFRAYSAAQLQLPTGDFAGTNRDPDANRRRIEIRFSPLGKAETIR</sequence>
<dbReference type="Gene3D" id="3.30.1330.60">
    <property type="entry name" value="OmpA-like domain"/>
    <property type="match status" value="1"/>
</dbReference>
<name>A0A563VW32_9CYAN</name>
<keyword evidence="2" id="KW-0472">Membrane</keyword>
<accession>A0A563VW32</accession>
<dbReference type="SUPFAM" id="SSF103088">
    <property type="entry name" value="OmpA-like"/>
    <property type="match status" value="1"/>
</dbReference>
<keyword evidence="4" id="KW-1185">Reference proteome</keyword>
<feature type="coiled-coil region" evidence="1">
    <location>
        <begin position="52"/>
        <end position="128"/>
    </location>
</feature>
<dbReference type="EMBL" id="CAACVJ010000286">
    <property type="protein sequence ID" value="VEP15652.1"/>
    <property type="molecule type" value="Genomic_DNA"/>
</dbReference>
<evidence type="ECO:0000313" key="4">
    <source>
        <dbReference type="Proteomes" id="UP000320055"/>
    </source>
</evidence>
<evidence type="ECO:0000256" key="1">
    <source>
        <dbReference type="SAM" id="Coils"/>
    </source>
</evidence>
<keyword evidence="2" id="KW-0812">Transmembrane</keyword>
<dbReference type="InterPro" id="IPR036737">
    <property type="entry name" value="OmpA-like_sf"/>
</dbReference>
<keyword evidence="3" id="KW-0282">Flagellum</keyword>
<evidence type="ECO:0000313" key="3">
    <source>
        <dbReference type="EMBL" id="VEP15652.1"/>
    </source>
</evidence>
<proteinExistence type="predicted"/>
<dbReference type="OrthoDB" id="559153at2"/>
<keyword evidence="1" id="KW-0175">Coiled coil</keyword>
<keyword evidence="3" id="KW-0966">Cell projection</keyword>
<dbReference type="Proteomes" id="UP000320055">
    <property type="component" value="Unassembled WGS sequence"/>
</dbReference>
<keyword evidence="3" id="KW-0969">Cilium</keyword>
<protein>
    <submittedName>
        <fullName evidence="3">Flagellar motor protein</fullName>
    </submittedName>
</protein>